<organism evidence="2 3">
    <name type="scientific">Fluviicola taffensis (strain DSM 16823 / NCIMB 13979 / RW262)</name>
    <dbReference type="NCBI Taxonomy" id="755732"/>
    <lineage>
        <taxon>Bacteria</taxon>
        <taxon>Pseudomonadati</taxon>
        <taxon>Bacteroidota</taxon>
        <taxon>Flavobacteriia</taxon>
        <taxon>Flavobacteriales</taxon>
        <taxon>Crocinitomicaceae</taxon>
        <taxon>Fluviicola</taxon>
    </lineage>
</organism>
<dbReference type="AlphaFoldDB" id="F2IDF7"/>
<sequence length="103" mass="11565" precursor="true">MKEDTPYNSICYPLQGRKVPFTTQSQLFAMEKSNPYKAINNPLQDIMLPLTSRLNTPYNAPKIKISGIMKPLSSTSSVNQSTTLKKKKHTLLNKTPDLTPVNN</sequence>
<accession>F2IDF7</accession>
<name>F2IDF7_FLUTR</name>
<proteinExistence type="predicted"/>
<feature type="region of interest" description="Disordered" evidence="1">
    <location>
        <begin position="72"/>
        <end position="103"/>
    </location>
</feature>
<dbReference type="HOGENOM" id="CLU_2259641_0_0_10"/>
<dbReference type="Proteomes" id="UP000007463">
    <property type="component" value="Chromosome"/>
</dbReference>
<reference evidence="3" key="2">
    <citation type="submission" date="2011-02" db="EMBL/GenBank/DDBJ databases">
        <title>The complete genome of Fluviicola taffensis DSM 16823.</title>
        <authorList>
            <consortium name="US DOE Joint Genome Institute (JGI-PGF)"/>
            <person name="Lucas S."/>
            <person name="Copeland A."/>
            <person name="Lapidus A."/>
            <person name="Bruce D."/>
            <person name="Goodwin L."/>
            <person name="Pitluck S."/>
            <person name="Kyrpides N."/>
            <person name="Mavromatis K."/>
            <person name="Ivanova N."/>
            <person name="Mikhailova N."/>
            <person name="Pagani I."/>
            <person name="Chertkov O."/>
            <person name="Detter J.C."/>
            <person name="Han C."/>
            <person name="Tapia R."/>
            <person name="Land M."/>
            <person name="Hauser L."/>
            <person name="Markowitz V."/>
            <person name="Cheng J.-F."/>
            <person name="Hugenholtz P."/>
            <person name="Woyke T."/>
            <person name="Wu D."/>
            <person name="Tindall B."/>
            <person name="Pomrenke H.G."/>
            <person name="Brambilla E."/>
            <person name="Klenk H.-P."/>
            <person name="Eisen J.A."/>
        </authorList>
    </citation>
    <scope>NUCLEOTIDE SEQUENCE [LARGE SCALE GENOMIC DNA]</scope>
    <source>
        <strain evidence="3">DSM 16823 / RW262 / RW262</strain>
    </source>
</reference>
<dbReference type="EMBL" id="CP002542">
    <property type="protein sequence ID" value="AEA42333.1"/>
    <property type="molecule type" value="Genomic_DNA"/>
</dbReference>
<evidence type="ECO:0000313" key="2">
    <source>
        <dbReference type="EMBL" id="AEA42333.1"/>
    </source>
</evidence>
<gene>
    <name evidence="2" type="ordered locus">Fluta_0324</name>
</gene>
<evidence type="ECO:0000256" key="1">
    <source>
        <dbReference type="SAM" id="MobiDB-lite"/>
    </source>
</evidence>
<dbReference type="KEGG" id="fte:Fluta_0324"/>
<keyword evidence="3" id="KW-1185">Reference proteome</keyword>
<evidence type="ECO:0000313" key="3">
    <source>
        <dbReference type="Proteomes" id="UP000007463"/>
    </source>
</evidence>
<feature type="compositionally biased region" description="Polar residues" evidence="1">
    <location>
        <begin position="72"/>
        <end position="81"/>
    </location>
</feature>
<dbReference type="STRING" id="755732.Fluta_0324"/>
<reference evidence="2 3" key="1">
    <citation type="journal article" date="2011" name="Stand. Genomic Sci.">
        <title>Complete genome sequence of the gliding freshwater bacterium Fluviicola taffensis type strain (RW262).</title>
        <authorList>
            <person name="Woyke T."/>
            <person name="Chertkov O."/>
            <person name="Lapidus A."/>
            <person name="Nolan M."/>
            <person name="Lucas S."/>
            <person name="Del Rio T.G."/>
            <person name="Tice H."/>
            <person name="Cheng J.F."/>
            <person name="Tapia R."/>
            <person name="Han C."/>
            <person name="Goodwin L."/>
            <person name="Pitluck S."/>
            <person name="Liolios K."/>
            <person name="Pagani I."/>
            <person name="Ivanova N."/>
            <person name="Huntemann M."/>
            <person name="Mavromatis K."/>
            <person name="Mikhailova N."/>
            <person name="Pati A."/>
            <person name="Chen A."/>
            <person name="Palaniappan K."/>
            <person name="Land M."/>
            <person name="Hauser L."/>
            <person name="Brambilla E.M."/>
            <person name="Rohde M."/>
            <person name="Mwirichia R."/>
            <person name="Sikorski J."/>
            <person name="Tindall B.J."/>
            <person name="Goker M."/>
            <person name="Bristow J."/>
            <person name="Eisen J.A."/>
            <person name="Markowitz V."/>
            <person name="Hugenholtz P."/>
            <person name="Klenk H.P."/>
            <person name="Kyrpides N.C."/>
        </authorList>
    </citation>
    <scope>NUCLEOTIDE SEQUENCE [LARGE SCALE GENOMIC DNA]</scope>
    <source>
        <strain evidence="3">DSM 16823 / RW262 / RW262</strain>
    </source>
</reference>
<protein>
    <submittedName>
        <fullName evidence="2">Uncharacterized protein</fullName>
    </submittedName>
</protein>